<feature type="transmembrane region" description="Helical" evidence="1">
    <location>
        <begin position="6"/>
        <end position="28"/>
    </location>
</feature>
<proteinExistence type="predicted"/>
<accession>A0A8J7F6Q2</accession>
<sequence>MNIQDLLNLAIQAIFYGLCFLIIFDFCLYTTTYWTGEIEIFSPKVKPSKGKPRTLDDLEDDGVYNFGLALALSDIQIN</sequence>
<gene>
    <name evidence="2" type="ORF">IQ247_29035</name>
</gene>
<evidence type="ECO:0000256" key="1">
    <source>
        <dbReference type="SAM" id="Phobius"/>
    </source>
</evidence>
<evidence type="ECO:0000313" key="2">
    <source>
        <dbReference type="EMBL" id="MBE9216658.1"/>
    </source>
</evidence>
<dbReference type="AlphaFoldDB" id="A0A8J7F6Q2"/>
<comment type="caution">
    <text evidence="2">The sequence shown here is derived from an EMBL/GenBank/DDBJ whole genome shotgun (WGS) entry which is preliminary data.</text>
</comment>
<keyword evidence="1" id="KW-0472">Membrane</keyword>
<name>A0A8J7F6Q2_9CYAN</name>
<dbReference type="EMBL" id="JADEWL010000188">
    <property type="protein sequence ID" value="MBE9216658.1"/>
    <property type="molecule type" value="Genomic_DNA"/>
</dbReference>
<dbReference type="RefSeq" id="WP_193925348.1">
    <property type="nucleotide sequence ID" value="NZ_JADEWL010000188.1"/>
</dbReference>
<reference evidence="2" key="1">
    <citation type="submission" date="2020-10" db="EMBL/GenBank/DDBJ databases">
        <authorList>
            <person name="Castelo-Branco R."/>
            <person name="Eusebio N."/>
            <person name="Adriana R."/>
            <person name="Vieira A."/>
            <person name="Brugerolle De Fraissinette N."/>
            <person name="Rezende De Castro R."/>
            <person name="Schneider M.P."/>
            <person name="Vasconcelos V."/>
            <person name="Leao P.N."/>
        </authorList>
    </citation>
    <scope>NUCLEOTIDE SEQUENCE</scope>
    <source>
        <strain evidence="2">LEGE 06105</strain>
    </source>
</reference>
<dbReference type="Proteomes" id="UP000620559">
    <property type="component" value="Unassembled WGS sequence"/>
</dbReference>
<protein>
    <submittedName>
        <fullName evidence="2">Uncharacterized protein</fullName>
    </submittedName>
</protein>
<keyword evidence="1" id="KW-1133">Transmembrane helix</keyword>
<keyword evidence="3" id="KW-1185">Reference proteome</keyword>
<evidence type="ECO:0000313" key="3">
    <source>
        <dbReference type="Proteomes" id="UP000620559"/>
    </source>
</evidence>
<organism evidence="2 3">
    <name type="scientific">Plectonema cf. radiosum LEGE 06105</name>
    <dbReference type="NCBI Taxonomy" id="945769"/>
    <lineage>
        <taxon>Bacteria</taxon>
        <taxon>Bacillati</taxon>
        <taxon>Cyanobacteriota</taxon>
        <taxon>Cyanophyceae</taxon>
        <taxon>Oscillatoriophycideae</taxon>
        <taxon>Oscillatoriales</taxon>
        <taxon>Microcoleaceae</taxon>
        <taxon>Plectonema</taxon>
    </lineage>
</organism>
<keyword evidence="1" id="KW-0812">Transmembrane</keyword>